<dbReference type="EMBL" id="CP087164">
    <property type="protein sequence ID" value="UGS35677.1"/>
    <property type="molecule type" value="Genomic_DNA"/>
</dbReference>
<sequence>MKARMLTGASLAAVLALPVAAEAAGTLSAGPIKVRDYNMTVLGTDSGAKDTLTVMFNRTSGKSTQQHMYSFDSGVKVTKTSMKGSLGRYGAVNLKLGTVRKTKGRVPAGCTGRAGSARSGTFTGSFRLVADTTYFRTVTAKKLPGVGITGGSIKCSGDGGTGGDGGGGGAGGEPMLTHTKMDGAAMFTFTARRGGQTAMQMEDQAATAPARIMHMISGGGQGLTVGGGGATATAKGISPDLSGTGVFTGEGAAGNVVPGTLGGDLRARFDSIGAINIAGDAMLMNP</sequence>
<evidence type="ECO:0000313" key="2">
    <source>
        <dbReference type="EMBL" id="UGS35677.1"/>
    </source>
</evidence>
<organism evidence="2 3">
    <name type="scientific">Capillimicrobium parvum</name>
    <dbReference type="NCBI Taxonomy" id="2884022"/>
    <lineage>
        <taxon>Bacteria</taxon>
        <taxon>Bacillati</taxon>
        <taxon>Actinomycetota</taxon>
        <taxon>Thermoleophilia</taxon>
        <taxon>Solirubrobacterales</taxon>
        <taxon>Capillimicrobiaceae</taxon>
        <taxon>Capillimicrobium</taxon>
    </lineage>
</organism>
<dbReference type="Proteomes" id="UP001162834">
    <property type="component" value="Chromosome"/>
</dbReference>
<evidence type="ECO:0000256" key="1">
    <source>
        <dbReference type="SAM" id="SignalP"/>
    </source>
</evidence>
<dbReference type="KEGG" id="sbae:DSM104329_02072"/>
<evidence type="ECO:0000313" key="3">
    <source>
        <dbReference type="Proteomes" id="UP001162834"/>
    </source>
</evidence>
<reference evidence="2" key="1">
    <citation type="journal article" date="2022" name="Int. J. Syst. Evol. Microbiol.">
        <title>Pseudomonas aegrilactucae sp. nov. and Pseudomonas morbosilactucae sp. nov., pathogens causing bacterial rot of lettuce in Japan.</title>
        <authorList>
            <person name="Sawada H."/>
            <person name="Fujikawa T."/>
            <person name="Satou M."/>
        </authorList>
    </citation>
    <scope>NUCLEOTIDE SEQUENCE</scope>
    <source>
        <strain evidence="2">0166_1</strain>
    </source>
</reference>
<keyword evidence="3" id="KW-1185">Reference proteome</keyword>
<accession>A0A9E6XXQ1</accession>
<dbReference type="AlphaFoldDB" id="A0A9E6XXQ1"/>
<protein>
    <submittedName>
        <fullName evidence="2">Uncharacterized protein</fullName>
    </submittedName>
</protein>
<gene>
    <name evidence="2" type="ORF">DSM104329_02072</name>
</gene>
<name>A0A9E6XXQ1_9ACTN</name>
<feature type="signal peptide" evidence="1">
    <location>
        <begin position="1"/>
        <end position="23"/>
    </location>
</feature>
<feature type="chain" id="PRO_5039618437" evidence="1">
    <location>
        <begin position="24"/>
        <end position="286"/>
    </location>
</feature>
<dbReference type="RefSeq" id="WP_259315359.1">
    <property type="nucleotide sequence ID" value="NZ_CP087164.1"/>
</dbReference>
<proteinExistence type="predicted"/>
<keyword evidence="1" id="KW-0732">Signal</keyword>